<keyword evidence="3" id="KW-1185">Reference proteome</keyword>
<protein>
    <submittedName>
        <fullName evidence="2">Uncharacterized protein</fullName>
    </submittedName>
</protein>
<keyword evidence="1" id="KW-0472">Membrane</keyword>
<dbReference type="RefSeq" id="WP_102875567.1">
    <property type="nucleotide sequence ID" value="NZ_CP010602.1"/>
</dbReference>
<dbReference type="EMBL" id="CP010708">
    <property type="protein sequence ID" value="AUQ96961.1"/>
    <property type="molecule type" value="Genomic_DNA"/>
</dbReference>
<proteinExistence type="predicted"/>
<feature type="transmembrane region" description="Helical" evidence="1">
    <location>
        <begin position="69"/>
        <end position="92"/>
    </location>
</feature>
<keyword evidence="1" id="KW-1133">Transmembrane helix</keyword>
<reference evidence="2 3" key="2">
    <citation type="journal article" date="2017" name="Int. J. Syst. Evol. Microbiol.">
        <title>Adaptation of Surface-Associated Bacteria to the Open Ocean: A Genomically Distinct Subpopulation of Phaeobacter gallaeciensis Colonizes Pacific Mesozooplankton.</title>
        <authorList>
            <person name="Freese H.M."/>
            <person name="Methner A."/>
            <person name="Overmann J."/>
        </authorList>
    </citation>
    <scope>NUCLEOTIDE SEQUENCE [LARGE SCALE GENOMIC DNA]</scope>
    <source>
        <strain evidence="2 3">P66</strain>
    </source>
</reference>
<evidence type="ECO:0000256" key="1">
    <source>
        <dbReference type="SAM" id="Phobius"/>
    </source>
</evidence>
<sequence length="93" mass="10074">MKAAVWLKHMIIRLAIIVAATLPSALVWQVDELRPNMLAWGAALLLGFGMVVAGVVWDETPIAEDVVWYRAAGLSIAMSMLLITAIGVLKFIA</sequence>
<keyword evidence="1" id="KW-0812">Transmembrane</keyword>
<gene>
    <name evidence="2" type="ORF">PhaeoP66_04235</name>
</gene>
<feature type="transmembrane region" description="Helical" evidence="1">
    <location>
        <begin position="37"/>
        <end position="57"/>
    </location>
</feature>
<reference evidence="2 3" key="1">
    <citation type="journal article" date="2017" name="Genome Biol. Evol.">
        <title>Trajectories and Drivers of Genome Evolution in Surface-Associated Marine Phaeobacter.</title>
        <authorList>
            <person name="Freese H.M."/>
            <person name="Sikorski J."/>
            <person name="Bunk B."/>
            <person name="Scheuner C."/>
            <person name="Meier-Kolthoff J.P."/>
            <person name="Sproer C."/>
            <person name="Gram L."/>
            <person name="Overmann J."/>
        </authorList>
    </citation>
    <scope>NUCLEOTIDE SEQUENCE [LARGE SCALE GENOMIC DNA]</scope>
    <source>
        <strain evidence="2 3">P66</strain>
    </source>
</reference>
<keyword evidence="2" id="KW-0614">Plasmid</keyword>
<evidence type="ECO:0000313" key="2">
    <source>
        <dbReference type="EMBL" id="AUQ96961.1"/>
    </source>
</evidence>
<evidence type="ECO:0000313" key="3">
    <source>
        <dbReference type="Proteomes" id="UP000236536"/>
    </source>
</evidence>
<organism evidence="2 3">
    <name type="scientific">Phaeobacter inhibens</name>
    <dbReference type="NCBI Taxonomy" id="221822"/>
    <lineage>
        <taxon>Bacteria</taxon>
        <taxon>Pseudomonadati</taxon>
        <taxon>Pseudomonadota</taxon>
        <taxon>Alphaproteobacteria</taxon>
        <taxon>Rhodobacterales</taxon>
        <taxon>Roseobacteraceae</taxon>
        <taxon>Phaeobacter</taxon>
    </lineage>
</organism>
<name>A0ABM6RK89_9RHOB</name>
<geneLocation type="plasmid" evidence="2 3">
    <name>pP66_c</name>
</geneLocation>
<accession>A0ABM6RK89</accession>
<dbReference type="Proteomes" id="UP000236536">
    <property type="component" value="Plasmid pP66_c"/>
</dbReference>